<gene>
    <name evidence="1" type="ORF">LCGC14_1821090</name>
</gene>
<evidence type="ECO:0000313" key="1">
    <source>
        <dbReference type="EMBL" id="KKL98763.1"/>
    </source>
</evidence>
<name>A0A0F9GJ43_9ZZZZ</name>
<dbReference type="AlphaFoldDB" id="A0A0F9GJ43"/>
<dbReference type="EMBL" id="LAZR01017834">
    <property type="protein sequence ID" value="KKL98763.1"/>
    <property type="molecule type" value="Genomic_DNA"/>
</dbReference>
<proteinExistence type="predicted"/>
<protein>
    <submittedName>
        <fullName evidence="1">Uncharacterized protein</fullName>
    </submittedName>
</protein>
<reference evidence="1" key="1">
    <citation type="journal article" date="2015" name="Nature">
        <title>Complex archaea that bridge the gap between prokaryotes and eukaryotes.</title>
        <authorList>
            <person name="Spang A."/>
            <person name="Saw J.H."/>
            <person name="Jorgensen S.L."/>
            <person name="Zaremba-Niedzwiedzka K."/>
            <person name="Martijn J."/>
            <person name="Lind A.E."/>
            <person name="van Eijk R."/>
            <person name="Schleper C."/>
            <person name="Guy L."/>
            <person name="Ettema T.J."/>
        </authorList>
    </citation>
    <scope>NUCLEOTIDE SEQUENCE</scope>
</reference>
<sequence length="70" mass="7770">MAQQICSKCYTCIDDRYDLTEARGVLPVVCFDCMIDEEFPTKTHGTLTIDPTEVGNGDFVHANRNGQVEG</sequence>
<accession>A0A0F9GJ43</accession>
<comment type="caution">
    <text evidence="1">The sequence shown here is derived from an EMBL/GenBank/DDBJ whole genome shotgun (WGS) entry which is preliminary data.</text>
</comment>
<organism evidence="1">
    <name type="scientific">marine sediment metagenome</name>
    <dbReference type="NCBI Taxonomy" id="412755"/>
    <lineage>
        <taxon>unclassified sequences</taxon>
        <taxon>metagenomes</taxon>
        <taxon>ecological metagenomes</taxon>
    </lineage>
</organism>